<dbReference type="Gene3D" id="3.40.309.10">
    <property type="entry name" value="Aldehyde Dehydrogenase, Chain A, domain 2"/>
    <property type="match status" value="1"/>
</dbReference>
<sequence>MQEEIFGPVLAARTFDCEDTAVSLANDTEYGNVASIYTQDNGRELRIAHTVDCGRVTVNDCWTSGIGRGKGLEALDAYTKTKSKSLRI</sequence>
<comment type="caution">
    <text evidence="2">The sequence shown here is derived from an EMBL/GenBank/DDBJ whole genome shotgun (WGS) entry which is preliminary data.</text>
</comment>
<proteinExistence type="predicted"/>
<protein>
    <recommendedName>
        <fullName evidence="1">Aldehyde dehydrogenase domain-containing protein</fullName>
    </recommendedName>
</protein>
<organism evidence="2 3">
    <name type="scientific">Pseudovibrio exalbescens</name>
    <dbReference type="NCBI Taxonomy" id="197461"/>
    <lineage>
        <taxon>Bacteria</taxon>
        <taxon>Pseudomonadati</taxon>
        <taxon>Pseudomonadota</taxon>
        <taxon>Alphaproteobacteria</taxon>
        <taxon>Hyphomicrobiales</taxon>
        <taxon>Stappiaceae</taxon>
        <taxon>Pseudovibrio</taxon>
    </lineage>
</organism>
<dbReference type="PANTHER" id="PTHR11699">
    <property type="entry name" value="ALDEHYDE DEHYDROGENASE-RELATED"/>
    <property type="match status" value="1"/>
</dbReference>
<evidence type="ECO:0000259" key="1">
    <source>
        <dbReference type="Pfam" id="PF00171"/>
    </source>
</evidence>
<dbReference type="Proteomes" id="UP000185783">
    <property type="component" value="Unassembled WGS sequence"/>
</dbReference>
<evidence type="ECO:0000313" key="3">
    <source>
        <dbReference type="Proteomes" id="UP000185783"/>
    </source>
</evidence>
<dbReference type="EMBL" id="LVVZ01000018">
    <property type="protein sequence ID" value="OKL43809.1"/>
    <property type="molecule type" value="Genomic_DNA"/>
</dbReference>
<dbReference type="GO" id="GO:0016620">
    <property type="term" value="F:oxidoreductase activity, acting on the aldehyde or oxo group of donors, NAD or NADP as acceptor"/>
    <property type="evidence" value="ECO:0007669"/>
    <property type="project" value="InterPro"/>
</dbReference>
<dbReference type="STRING" id="197461.A3843_11890"/>
<feature type="domain" description="Aldehyde dehydrogenase" evidence="1">
    <location>
        <begin position="1"/>
        <end position="83"/>
    </location>
</feature>
<dbReference type="AlphaFoldDB" id="A0A1U7JGF0"/>
<evidence type="ECO:0000313" key="2">
    <source>
        <dbReference type="EMBL" id="OKL43809.1"/>
    </source>
</evidence>
<name>A0A1U7JGF0_9HYPH</name>
<dbReference type="Pfam" id="PF00171">
    <property type="entry name" value="Aldedh"/>
    <property type="match status" value="1"/>
</dbReference>
<keyword evidence="3" id="KW-1185">Reference proteome</keyword>
<dbReference type="SUPFAM" id="SSF53720">
    <property type="entry name" value="ALDH-like"/>
    <property type="match status" value="1"/>
</dbReference>
<accession>A0A1U7JGF0</accession>
<gene>
    <name evidence="2" type="ORF">A3843_11890</name>
</gene>
<dbReference type="InterPro" id="IPR016161">
    <property type="entry name" value="Ald_DH/histidinol_DH"/>
</dbReference>
<dbReference type="InterPro" id="IPR016163">
    <property type="entry name" value="Ald_DH_C"/>
</dbReference>
<dbReference type="InterPro" id="IPR015590">
    <property type="entry name" value="Aldehyde_DH_dom"/>
</dbReference>
<reference evidence="2 3" key="1">
    <citation type="submission" date="2016-03" db="EMBL/GenBank/DDBJ databases">
        <title>Genome sequence of Nesiotobacter sp. nov., a moderately halophilic alphaproteobacterium isolated from the Yellow Sea, China.</title>
        <authorList>
            <person name="Zhang G."/>
            <person name="Zhang R."/>
        </authorList>
    </citation>
    <scope>NUCLEOTIDE SEQUENCE [LARGE SCALE GENOMIC DNA]</scope>
    <source>
        <strain evidence="2 3">WB1-6</strain>
    </source>
</reference>